<feature type="domain" description="Phospholipase A2-like central" evidence="9">
    <location>
        <begin position="17"/>
        <end position="132"/>
    </location>
</feature>
<dbReference type="GO" id="GO:0006644">
    <property type="term" value="P:phospholipid metabolic process"/>
    <property type="evidence" value="ECO:0007669"/>
    <property type="project" value="InterPro"/>
</dbReference>
<keyword evidence="8" id="KW-0378">Hydrolase</keyword>
<dbReference type="WBParaSite" id="ACRNAN_scaffold8689.g18772.t1">
    <property type="protein sequence ID" value="ACRNAN_scaffold8689.g18772.t1"/>
    <property type="gene ID" value="ACRNAN_scaffold8689.g18772"/>
</dbReference>
<evidence type="ECO:0000313" key="11">
    <source>
        <dbReference type="WBParaSite" id="ACRNAN_scaffold8689.g18772.t1"/>
    </source>
</evidence>
<feature type="binding site" evidence="5">
    <location>
        <position position="44"/>
    </location>
    <ligand>
        <name>Ca(2+)</name>
        <dbReference type="ChEBI" id="CHEBI:29108"/>
    </ligand>
</feature>
<dbReference type="AlphaFoldDB" id="A0A914EJ32"/>
<dbReference type="InterPro" id="IPR033113">
    <property type="entry name" value="PLA2_histidine"/>
</dbReference>
<evidence type="ECO:0000256" key="6">
    <source>
        <dbReference type="PIRSR" id="PIRSR601211-3"/>
    </source>
</evidence>
<dbReference type="GO" id="GO:0004623">
    <property type="term" value="F:phospholipase A2 activity"/>
    <property type="evidence" value="ECO:0007669"/>
    <property type="project" value="UniProtKB-EC"/>
</dbReference>
<evidence type="ECO:0000256" key="2">
    <source>
        <dbReference type="ARBA" id="ARBA00022525"/>
    </source>
</evidence>
<comment type="subcellular location">
    <subcellularLocation>
        <location evidence="1 8">Secreted</location>
    </subcellularLocation>
</comment>
<keyword evidence="10" id="KW-1185">Reference proteome</keyword>
<keyword evidence="5" id="KW-0479">Metal-binding</keyword>
<feature type="active site" evidence="4">
    <location>
        <position position="112"/>
    </location>
</feature>
<dbReference type="SMART" id="SM00085">
    <property type="entry name" value="PA2c"/>
    <property type="match status" value="1"/>
</dbReference>
<dbReference type="SUPFAM" id="SSF48619">
    <property type="entry name" value="Phospholipase A2, PLA2"/>
    <property type="match status" value="1"/>
</dbReference>
<feature type="disulfide bond" evidence="6">
    <location>
        <begin position="43"/>
        <end position="59"/>
    </location>
</feature>
<dbReference type="InterPro" id="IPR036444">
    <property type="entry name" value="PLipase_A2_dom_sf"/>
</dbReference>
<organism evidence="10 11">
    <name type="scientific">Acrobeloides nanus</name>
    <dbReference type="NCBI Taxonomy" id="290746"/>
    <lineage>
        <taxon>Eukaryota</taxon>
        <taxon>Metazoa</taxon>
        <taxon>Ecdysozoa</taxon>
        <taxon>Nematoda</taxon>
        <taxon>Chromadorea</taxon>
        <taxon>Rhabditida</taxon>
        <taxon>Tylenchina</taxon>
        <taxon>Cephalobomorpha</taxon>
        <taxon>Cephaloboidea</taxon>
        <taxon>Cephalobidae</taxon>
        <taxon>Acrobeloides</taxon>
    </lineage>
</organism>
<dbReference type="Proteomes" id="UP000887540">
    <property type="component" value="Unplaced"/>
</dbReference>
<feature type="binding site" evidence="5">
    <location>
        <position position="46"/>
    </location>
    <ligand>
        <name>Ca(2+)</name>
        <dbReference type="ChEBI" id="CHEBI:29108"/>
    </ligand>
</feature>
<dbReference type="EC" id="3.1.1.4" evidence="8"/>
<evidence type="ECO:0000259" key="9">
    <source>
        <dbReference type="SMART" id="SM00085"/>
    </source>
</evidence>
<dbReference type="Pfam" id="PF00068">
    <property type="entry name" value="Phospholip_A2_1"/>
    <property type="match status" value="1"/>
</dbReference>
<name>A0A914EJ32_9BILA</name>
<feature type="binding site" evidence="5">
    <location>
        <position position="63"/>
    </location>
    <ligand>
        <name>Ca(2+)</name>
        <dbReference type="ChEBI" id="CHEBI:29108"/>
    </ligand>
</feature>
<comment type="catalytic activity">
    <reaction evidence="8">
        <text>a 1,2-diacyl-sn-glycero-3-phosphocholine + H2O = a 1-acyl-sn-glycero-3-phosphocholine + a fatty acid + H(+)</text>
        <dbReference type="Rhea" id="RHEA:15801"/>
        <dbReference type="ChEBI" id="CHEBI:15377"/>
        <dbReference type="ChEBI" id="CHEBI:15378"/>
        <dbReference type="ChEBI" id="CHEBI:28868"/>
        <dbReference type="ChEBI" id="CHEBI:57643"/>
        <dbReference type="ChEBI" id="CHEBI:58168"/>
        <dbReference type="EC" id="3.1.1.4"/>
    </reaction>
</comment>
<accession>A0A914EJ32</accession>
<feature type="disulfide bond" evidence="6">
    <location>
        <begin position="97"/>
        <end position="109"/>
    </location>
</feature>
<dbReference type="GO" id="GO:0016042">
    <property type="term" value="P:lipid catabolic process"/>
    <property type="evidence" value="ECO:0007669"/>
    <property type="project" value="InterPro"/>
</dbReference>
<dbReference type="GO" id="GO:0005509">
    <property type="term" value="F:calcium ion binding"/>
    <property type="evidence" value="ECO:0007669"/>
    <property type="project" value="InterPro"/>
</dbReference>
<proteinExistence type="inferred from homology"/>
<dbReference type="PANTHER" id="PTHR11716">
    <property type="entry name" value="PHOSPHOLIPASE A2 FAMILY MEMBER"/>
    <property type="match status" value="1"/>
</dbReference>
<dbReference type="Gene3D" id="1.20.90.10">
    <property type="entry name" value="Phospholipase A2 domain"/>
    <property type="match status" value="1"/>
</dbReference>
<dbReference type="CDD" id="cd00125">
    <property type="entry name" value="PLA2c"/>
    <property type="match status" value="1"/>
</dbReference>
<comment type="cofactor">
    <cofactor evidence="5">
        <name>Ca(2+)</name>
        <dbReference type="ChEBI" id="CHEBI:29108"/>
    </cofactor>
    <text evidence="5">Binds 1 Ca(2+) ion per subunit.</text>
</comment>
<dbReference type="PRINTS" id="PR00389">
    <property type="entry name" value="PHPHLIPASEA2"/>
</dbReference>
<comment type="similarity">
    <text evidence="7">Belongs to the phospholipase A2 family.</text>
</comment>
<protein>
    <recommendedName>
        <fullName evidence="8">Phospholipase A2</fullName>
        <ecNumber evidence="8">3.1.1.4</ecNumber>
    </recommendedName>
</protein>
<evidence type="ECO:0000256" key="7">
    <source>
        <dbReference type="RuleBase" id="RU003654"/>
    </source>
</evidence>
<feature type="disulfide bond" evidence="6">
    <location>
        <begin position="75"/>
        <end position="104"/>
    </location>
</feature>
<evidence type="ECO:0000256" key="3">
    <source>
        <dbReference type="ARBA" id="ARBA00023157"/>
    </source>
</evidence>
<feature type="disulfide bond" evidence="6">
    <location>
        <begin position="65"/>
        <end position="111"/>
    </location>
</feature>
<evidence type="ECO:0000256" key="4">
    <source>
        <dbReference type="PIRSR" id="PIRSR601211-1"/>
    </source>
</evidence>
<evidence type="ECO:0000256" key="1">
    <source>
        <dbReference type="ARBA" id="ARBA00004613"/>
    </source>
</evidence>
<reference evidence="11" key="1">
    <citation type="submission" date="2022-11" db="UniProtKB">
        <authorList>
            <consortium name="WormBaseParasite"/>
        </authorList>
    </citation>
    <scope>IDENTIFICATION</scope>
</reference>
<dbReference type="PROSITE" id="PS00118">
    <property type="entry name" value="PA2_HIS"/>
    <property type="match status" value="1"/>
</dbReference>
<dbReference type="PANTHER" id="PTHR11716:SF107">
    <property type="entry name" value="PHOSPHOLIPASE A2"/>
    <property type="match status" value="1"/>
</dbReference>
<dbReference type="GO" id="GO:0005576">
    <property type="term" value="C:extracellular region"/>
    <property type="evidence" value="ECO:0007669"/>
    <property type="project" value="UniProtKB-SubCell"/>
</dbReference>
<evidence type="ECO:0000256" key="8">
    <source>
        <dbReference type="RuleBase" id="RU361236"/>
    </source>
</evidence>
<keyword evidence="2 8" id="KW-0964">Secreted</keyword>
<evidence type="ECO:0000256" key="5">
    <source>
        <dbReference type="PIRSR" id="PIRSR601211-2"/>
    </source>
</evidence>
<keyword evidence="5 8" id="KW-0106">Calcium</keyword>
<keyword evidence="8" id="KW-0443">Lipid metabolism</keyword>
<feature type="active site" evidence="4">
    <location>
        <position position="62"/>
    </location>
</feature>
<sequence>MEIFASKLQKANGDIRVLWNLNQMAVCKLGYSAIAYNGYGCWCGVGGSGKPMDGIDTCCMYHDKCYDKAVADGACSNVPFEYINDYSWNCYLKEPNCTEPQDPCKQYLCWCDKIVVDCWGNYPPPQSKSSCVPHVNPVQKKKTFFEEAIMFRA</sequence>
<dbReference type="InterPro" id="IPR001211">
    <property type="entry name" value="PLA2"/>
</dbReference>
<keyword evidence="3 6" id="KW-1015">Disulfide bond</keyword>
<dbReference type="GO" id="GO:0050482">
    <property type="term" value="P:arachidonate secretion"/>
    <property type="evidence" value="ECO:0007669"/>
    <property type="project" value="InterPro"/>
</dbReference>
<dbReference type="InterPro" id="IPR016090">
    <property type="entry name" value="PLA2-like_dom"/>
</dbReference>
<feature type="disulfide bond" evidence="6">
    <location>
        <begin position="58"/>
        <end position="118"/>
    </location>
</feature>
<evidence type="ECO:0000313" key="10">
    <source>
        <dbReference type="Proteomes" id="UP000887540"/>
    </source>
</evidence>